<protein>
    <recommendedName>
        <fullName evidence="4">Methyl-accepting transducer domain-containing protein</fullName>
    </recommendedName>
</protein>
<dbReference type="Proteomes" id="UP001501444">
    <property type="component" value="Unassembled WGS sequence"/>
</dbReference>
<accession>A0ABN3FVB3</accession>
<dbReference type="SUPFAM" id="SSF58104">
    <property type="entry name" value="Methyl-accepting chemotaxis protein (MCP) signaling domain"/>
    <property type="match status" value="1"/>
</dbReference>
<feature type="domain" description="Methyl-accepting transducer" evidence="4">
    <location>
        <begin position="1"/>
        <end position="74"/>
    </location>
</feature>
<dbReference type="RefSeq" id="WP_425553514.1">
    <property type="nucleotide sequence ID" value="NZ_BAAARV010000018.1"/>
</dbReference>
<reference evidence="5 6" key="1">
    <citation type="journal article" date="2019" name="Int. J. Syst. Evol. Microbiol.">
        <title>The Global Catalogue of Microorganisms (GCM) 10K type strain sequencing project: providing services to taxonomists for standard genome sequencing and annotation.</title>
        <authorList>
            <consortium name="The Broad Institute Genomics Platform"/>
            <consortium name="The Broad Institute Genome Sequencing Center for Infectious Disease"/>
            <person name="Wu L."/>
            <person name="Ma J."/>
        </authorList>
    </citation>
    <scope>NUCLEOTIDE SEQUENCE [LARGE SCALE GENOMIC DNA]</scope>
    <source>
        <strain evidence="5 6">JCM 3272</strain>
    </source>
</reference>
<dbReference type="PANTHER" id="PTHR43531:SF11">
    <property type="entry name" value="METHYL-ACCEPTING CHEMOTAXIS PROTEIN 3"/>
    <property type="match status" value="1"/>
</dbReference>
<sequence length="102" mass="10183">MLIARIREPIGGSADPGGAPAARALNAMIEAVRAGEAGRGFAVVADEVRKLAERSRAAASGIGSSIADLTGRLDAVLSDDSGFDVAEDAAAQSSAGEAIEVF</sequence>
<dbReference type="EMBL" id="BAAARV010000018">
    <property type="protein sequence ID" value="GAA2338418.1"/>
    <property type="molecule type" value="Genomic_DNA"/>
</dbReference>
<evidence type="ECO:0000259" key="4">
    <source>
        <dbReference type="PROSITE" id="PS50111"/>
    </source>
</evidence>
<dbReference type="Pfam" id="PF00015">
    <property type="entry name" value="MCPsignal"/>
    <property type="match status" value="1"/>
</dbReference>
<evidence type="ECO:0000256" key="2">
    <source>
        <dbReference type="ARBA" id="ARBA00029447"/>
    </source>
</evidence>
<evidence type="ECO:0000256" key="1">
    <source>
        <dbReference type="ARBA" id="ARBA00022500"/>
    </source>
</evidence>
<organism evidence="5 6">
    <name type="scientific">Dactylosporangium salmoneum</name>
    <dbReference type="NCBI Taxonomy" id="53361"/>
    <lineage>
        <taxon>Bacteria</taxon>
        <taxon>Bacillati</taxon>
        <taxon>Actinomycetota</taxon>
        <taxon>Actinomycetes</taxon>
        <taxon>Micromonosporales</taxon>
        <taxon>Micromonosporaceae</taxon>
        <taxon>Dactylosporangium</taxon>
    </lineage>
</organism>
<name>A0ABN3FVB3_9ACTN</name>
<keyword evidence="1" id="KW-0145">Chemotaxis</keyword>
<dbReference type="Gene3D" id="1.10.287.950">
    <property type="entry name" value="Methyl-accepting chemotaxis protein"/>
    <property type="match status" value="1"/>
</dbReference>
<comment type="caution">
    <text evidence="5">The sequence shown here is derived from an EMBL/GenBank/DDBJ whole genome shotgun (WGS) entry which is preliminary data.</text>
</comment>
<gene>
    <name evidence="5" type="ORF">GCM10010170_020000</name>
</gene>
<keyword evidence="6" id="KW-1185">Reference proteome</keyword>
<dbReference type="PANTHER" id="PTHR43531">
    <property type="entry name" value="PROTEIN ICFG"/>
    <property type="match status" value="1"/>
</dbReference>
<keyword evidence="3" id="KW-0807">Transducer</keyword>
<evidence type="ECO:0000256" key="3">
    <source>
        <dbReference type="PROSITE-ProRule" id="PRU00284"/>
    </source>
</evidence>
<comment type="similarity">
    <text evidence="2">Belongs to the methyl-accepting chemotaxis (MCP) protein family.</text>
</comment>
<evidence type="ECO:0000313" key="6">
    <source>
        <dbReference type="Proteomes" id="UP001501444"/>
    </source>
</evidence>
<dbReference type="InterPro" id="IPR004090">
    <property type="entry name" value="Chemotax_Me-accpt_rcpt"/>
</dbReference>
<evidence type="ECO:0000313" key="5">
    <source>
        <dbReference type="EMBL" id="GAA2338418.1"/>
    </source>
</evidence>
<dbReference type="PROSITE" id="PS50111">
    <property type="entry name" value="CHEMOTAXIS_TRANSDUC_2"/>
    <property type="match status" value="1"/>
</dbReference>
<dbReference type="InterPro" id="IPR004089">
    <property type="entry name" value="MCPsignal_dom"/>
</dbReference>
<dbReference type="PRINTS" id="PR00260">
    <property type="entry name" value="CHEMTRNSDUCR"/>
</dbReference>
<proteinExistence type="inferred from homology"/>
<dbReference type="InterPro" id="IPR051310">
    <property type="entry name" value="MCP_chemotaxis"/>
</dbReference>